<dbReference type="GO" id="GO:0005871">
    <property type="term" value="C:kinesin complex"/>
    <property type="evidence" value="ECO:0007669"/>
    <property type="project" value="TreeGrafter"/>
</dbReference>
<dbReference type="Gene3D" id="3.40.850.10">
    <property type="entry name" value="Kinesin motor domain"/>
    <property type="match status" value="1"/>
</dbReference>
<dbReference type="Pfam" id="PF00225">
    <property type="entry name" value="Kinesin"/>
    <property type="match status" value="1"/>
</dbReference>
<dbReference type="SUPFAM" id="SSF52540">
    <property type="entry name" value="P-loop containing nucleoside triphosphate hydrolases"/>
    <property type="match status" value="1"/>
</dbReference>
<dbReference type="GO" id="GO:0008017">
    <property type="term" value="F:microtubule binding"/>
    <property type="evidence" value="ECO:0007669"/>
    <property type="project" value="InterPro"/>
</dbReference>
<dbReference type="AlphaFoldDB" id="A0AA86U8R4"/>
<dbReference type="GO" id="GO:0007018">
    <property type="term" value="P:microtubule-based movement"/>
    <property type="evidence" value="ECO:0007669"/>
    <property type="project" value="InterPro"/>
</dbReference>
<dbReference type="GO" id="GO:0016887">
    <property type="term" value="F:ATP hydrolysis activity"/>
    <property type="evidence" value="ECO:0007669"/>
    <property type="project" value="TreeGrafter"/>
</dbReference>
<dbReference type="Proteomes" id="UP001642409">
    <property type="component" value="Unassembled WGS sequence"/>
</dbReference>
<gene>
    <name evidence="5" type="ORF">HINF_LOCUS12965</name>
    <name evidence="4" type="ORF">HINF_LOCUS29477</name>
</gene>
<keyword evidence="1" id="KW-0505">Motor protein</keyword>
<dbReference type="GO" id="GO:0005874">
    <property type="term" value="C:microtubule"/>
    <property type="evidence" value="ECO:0007669"/>
    <property type="project" value="TreeGrafter"/>
</dbReference>
<dbReference type="GO" id="GO:0003777">
    <property type="term" value="F:microtubule motor activity"/>
    <property type="evidence" value="ECO:0007669"/>
    <property type="project" value="InterPro"/>
</dbReference>
<keyword evidence="2" id="KW-0175">Coiled coil</keyword>
<dbReference type="GO" id="GO:0005524">
    <property type="term" value="F:ATP binding"/>
    <property type="evidence" value="ECO:0007669"/>
    <property type="project" value="UniProtKB-UniRule"/>
</dbReference>
<accession>A0AA86U8R4</accession>
<dbReference type="InterPro" id="IPR027417">
    <property type="entry name" value="P-loop_NTPase"/>
</dbReference>
<proteinExistence type="inferred from homology"/>
<feature type="coiled-coil region" evidence="2">
    <location>
        <begin position="300"/>
        <end position="362"/>
    </location>
</feature>
<sequence length="417" mass="46910">MSTQAKISTVVRIRNQLEPELPFIFSEQEIESQRLTFAFDHVYGPASQSTDVFQSVIPLLEQFNAGFSATICAYGQSGSGKSFTMIESGGIVFQTVQYLFQTPKELQIQCVEIYNEQIRDLLDVSKTDLRLLETKTCVIENATNAVVTSHSEFNAVLSTSIKNRAVGCTNLNLQSSRSHLLIIITMNKQQLTLVDLAGSERVSKTQAQNNTLVQANSINSSLLVLGRVISALAHKEPFVPFRDSKLTRILRNSLGGSASSLVITCVSSLKEHIDESIQSMRFAIRCGMVVNVLKRQITKSEKEDENVTVLKEENNSLKDANTQMKEELALKDAEIRDLRDINEAQDEKYQKLKHTYMQLTKEILHKNKERDAELKQAYQLIAAQQTRYDEEMKSISKNLLKLTQSGFATELEQDSDE</sequence>
<reference evidence="5 6" key="2">
    <citation type="submission" date="2024-07" db="EMBL/GenBank/DDBJ databases">
        <authorList>
            <person name="Akdeniz Z."/>
        </authorList>
    </citation>
    <scope>NUCLEOTIDE SEQUENCE [LARGE SCALE GENOMIC DNA]</scope>
</reference>
<feature type="binding site" evidence="1">
    <location>
        <begin position="75"/>
        <end position="82"/>
    </location>
    <ligand>
        <name>ATP</name>
        <dbReference type="ChEBI" id="CHEBI:30616"/>
    </ligand>
</feature>
<evidence type="ECO:0000313" key="6">
    <source>
        <dbReference type="Proteomes" id="UP001642409"/>
    </source>
</evidence>
<dbReference type="PROSITE" id="PS50067">
    <property type="entry name" value="KINESIN_MOTOR_2"/>
    <property type="match status" value="1"/>
</dbReference>
<dbReference type="PANTHER" id="PTHR24115:SF1004">
    <property type="entry name" value="KINESIN-LIKE PROTEIN KIF15"/>
    <property type="match status" value="1"/>
</dbReference>
<dbReference type="InterPro" id="IPR027640">
    <property type="entry name" value="Kinesin-like_fam"/>
</dbReference>
<protein>
    <submittedName>
        <fullName evidence="4">Kinesin-2</fullName>
    </submittedName>
</protein>
<dbReference type="InterPro" id="IPR036961">
    <property type="entry name" value="Kinesin_motor_dom_sf"/>
</dbReference>
<evidence type="ECO:0000259" key="3">
    <source>
        <dbReference type="PROSITE" id="PS50067"/>
    </source>
</evidence>
<dbReference type="PRINTS" id="PR00380">
    <property type="entry name" value="KINESINHEAVY"/>
</dbReference>
<dbReference type="EMBL" id="CAXDID020000030">
    <property type="protein sequence ID" value="CAL5993239.1"/>
    <property type="molecule type" value="Genomic_DNA"/>
</dbReference>
<keyword evidence="6" id="KW-1185">Reference proteome</keyword>
<organism evidence="4">
    <name type="scientific">Hexamita inflata</name>
    <dbReference type="NCBI Taxonomy" id="28002"/>
    <lineage>
        <taxon>Eukaryota</taxon>
        <taxon>Metamonada</taxon>
        <taxon>Diplomonadida</taxon>
        <taxon>Hexamitidae</taxon>
        <taxon>Hexamitinae</taxon>
        <taxon>Hexamita</taxon>
    </lineage>
</organism>
<evidence type="ECO:0000256" key="1">
    <source>
        <dbReference type="PROSITE-ProRule" id="PRU00283"/>
    </source>
</evidence>
<feature type="domain" description="Kinesin motor" evidence="3">
    <location>
        <begin position="6"/>
        <end position="289"/>
    </location>
</feature>
<comment type="similarity">
    <text evidence="1">Belongs to the TRAFAC class myosin-kinesin ATPase superfamily. Kinesin family.</text>
</comment>
<dbReference type="PANTHER" id="PTHR24115">
    <property type="entry name" value="KINESIN-RELATED"/>
    <property type="match status" value="1"/>
</dbReference>
<dbReference type="EMBL" id="CATOUU010000697">
    <property type="protein sequence ID" value="CAI9941832.1"/>
    <property type="molecule type" value="Genomic_DNA"/>
</dbReference>
<dbReference type="InterPro" id="IPR001752">
    <property type="entry name" value="Kinesin_motor_dom"/>
</dbReference>
<name>A0AA86U8R4_9EUKA</name>
<comment type="caution">
    <text evidence="4">The sequence shown here is derived from an EMBL/GenBank/DDBJ whole genome shotgun (WGS) entry which is preliminary data.</text>
</comment>
<dbReference type="SMART" id="SM00129">
    <property type="entry name" value="KISc"/>
    <property type="match status" value="1"/>
</dbReference>
<evidence type="ECO:0000256" key="2">
    <source>
        <dbReference type="SAM" id="Coils"/>
    </source>
</evidence>
<keyword evidence="1" id="KW-0067">ATP-binding</keyword>
<evidence type="ECO:0000313" key="4">
    <source>
        <dbReference type="EMBL" id="CAI9941832.1"/>
    </source>
</evidence>
<evidence type="ECO:0000313" key="5">
    <source>
        <dbReference type="EMBL" id="CAL5993239.1"/>
    </source>
</evidence>
<keyword evidence="1" id="KW-0547">Nucleotide-binding</keyword>
<reference evidence="4" key="1">
    <citation type="submission" date="2023-06" db="EMBL/GenBank/DDBJ databases">
        <authorList>
            <person name="Kurt Z."/>
        </authorList>
    </citation>
    <scope>NUCLEOTIDE SEQUENCE</scope>
</reference>